<comment type="caution">
    <text evidence="1">The sequence shown here is derived from an EMBL/GenBank/DDBJ whole genome shotgun (WGS) entry which is preliminary data.</text>
</comment>
<evidence type="ECO:0000313" key="1">
    <source>
        <dbReference type="EMBL" id="KAK8196680.1"/>
    </source>
</evidence>
<dbReference type="EMBL" id="JAMKPW020000041">
    <property type="protein sequence ID" value="KAK8196680.1"/>
    <property type="molecule type" value="Genomic_DNA"/>
</dbReference>
<proteinExistence type="predicted"/>
<gene>
    <name evidence="1" type="ORF">M8818_006847</name>
</gene>
<reference evidence="1" key="1">
    <citation type="submission" date="2024-02" db="EMBL/GenBank/DDBJ databases">
        <title>Metagenome Assembled Genome of Zalaria obscura JY119.</title>
        <authorList>
            <person name="Vighnesh L."/>
            <person name="Jagadeeshwari U."/>
            <person name="Venkata Ramana C."/>
            <person name="Sasikala C."/>
        </authorList>
    </citation>
    <scope>NUCLEOTIDE SEQUENCE</scope>
    <source>
        <strain evidence="1">JY119</strain>
    </source>
</reference>
<accession>A0ACC3S611</accession>
<dbReference type="Proteomes" id="UP001320706">
    <property type="component" value="Unassembled WGS sequence"/>
</dbReference>
<protein>
    <submittedName>
        <fullName evidence="1">Uncharacterized protein</fullName>
    </submittedName>
</protein>
<sequence>MSHEALPIGRARFAQALEGLPIDALHSKVAELRNSIAHLKSSNEQMMPFADEGDQDCKDAMFENLVVIGRMNERIDLLREEVERRGMRWADAEVEDKQKDMTNGDGVMVNGDGPRSSQPSQEARAPSGRLTDEELMRRLQERMGEEDGEEAFSFHIQSTSPSAPHSFLSPTPVYSRALKSKGTLLPLPALYLFGLPSNSLGFGNWSSCWNLKRESWITRCAPPPPPPPPPREGAGDAPPPFVKVYDDGSRLRRFDSVRGLVGMADGGGGGGVEAAAGGGGVGADGGGGGGVGAETGGGGGGGGAGVDLAGDLGGEAGGPGGGGGGGAAGDARPNAFRAACSASDGVERPSDTGGAGMFGGGGAERMVAGGGLGAEAGGGGGGAGGVGDAEGGGGGADGMEGVSPDGLRDDGGGIGGFLPSGGGFGLCDGMAGEDDALCGVGLSAPLSADTDGLDGGAEGGSGGGASGPAPGGLGAVPGGLGATPPGGLGALLRVVSGSEVYGESLPLPVFTPPDFRSLGMPPANNPPNCGAAGIALPPLPRSLLLLSLLPPPGTGGASPPGGLAMPGTGGAPPIGGPAELLFSFPIIGADRSLIWPMLDLFTVSIARTLPLAAWAGGREGRPPGGGGGGGGGPPTEPVSI</sequence>
<name>A0ACC3S611_9PEZI</name>
<evidence type="ECO:0000313" key="2">
    <source>
        <dbReference type="Proteomes" id="UP001320706"/>
    </source>
</evidence>
<keyword evidence="2" id="KW-1185">Reference proteome</keyword>
<organism evidence="1 2">
    <name type="scientific">Zalaria obscura</name>
    <dbReference type="NCBI Taxonomy" id="2024903"/>
    <lineage>
        <taxon>Eukaryota</taxon>
        <taxon>Fungi</taxon>
        <taxon>Dikarya</taxon>
        <taxon>Ascomycota</taxon>
        <taxon>Pezizomycotina</taxon>
        <taxon>Dothideomycetes</taxon>
        <taxon>Dothideomycetidae</taxon>
        <taxon>Dothideales</taxon>
        <taxon>Zalariaceae</taxon>
        <taxon>Zalaria</taxon>
    </lineage>
</organism>